<dbReference type="InterPro" id="IPR022896">
    <property type="entry name" value="TrioseP_Isoase_bac/euk"/>
</dbReference>
<dbReference type="GO" id="GO:0019563">
    <property type="term" value="P:glycerol catabolic process"/>
    <property type="evidence" value="ECO:0007669"/>
    <property type="project" value="TreeGrafter"/>
</dbReference>
<keyword evidence="6 7" id="KW-0413">Isomerase</keyword>
<feature type="active site" description="Proton acceptor" evidence="7">
    <location>
        <position position="170"/>
    </location>
</feature>
<evidence type="ECO:0000256" key="4">
    <source>
        <dbReference type="ARBA" id="ARBA00022490"/>
    </source>
</evidence>
<dbReference type="UniPathway" id="UPA00109">
    <property type="reaction ID" value="UER00189"/>
</dbReference>
<dbReference type="GO" id="GO:0005829">
    <property type="term" value="C:cytosol"/>
    <property type="evidence" value="ECO:0007669"/>
    <property type="project" value="TreeGrafter"/>
</dbReference>
<evidence type="ECO:0000256" key="2">
    <source>
        <dbReference type="ARBA" id="ARBA00007422"/>
    </source>
</evidence>
<dbReference type="OrthoDB" id="9809429at2"/>
<evidence type="ECO:0000313" key="10">
    <source>
        <dbReference type="Proteomes" id="UP000219215"/>
    </source>
</evidence>
<dbReference type="PROSITE" id="PS00171">
    <property type="entry name" value="TIM_1"/>
    <property type="match status" value="1"/>
</dbReference>
<dbReference type="RefSeq" id="WP_097010597.1">
    <property type="nucleotide sequence ID" value="NZ_LT907975.1"/>
</dbReference>
<dbReference type="GO" id="GO:0006094">
    <property type="term" value="P:gluconeogenesis"/>
    <property type="evidence" value="ECO:0007669"/>
    <property type="project" value="UniProtKB-UniRule"/>
</dbReference>
<dbReference type="InterPro" id="IPR013785">
    <property type="entry name" value="Aldolase_TIM"/>
</dbReference>
<keyword evidence="5 7" id="KW-0324">Glycolysis</keyword>
<comment type="function">
    <text evidence="7">Involved in the gluconeogenesis. Catalyzes stereospecifically the conversion of dihydroxyacetone phosphate (DHAP) to D-glyceraldehyde-3-phosphate (G3P).</text>
</comment>
<keyword evidence="3 7" id="KW-0312">Gluconeogenesis</keyword>
<comment type="subunit">
    <text evidence="7 8">Homodimer.</text>
</comment>
<dbReference type="PROSITE" id="PS51440">
    <property type="entry name" value="TIM_2"/>
    <property type="match status" value="1"/>
</dbReference>
<comment type="catalytic activity">
    <reaction evidence="7 8">
        <text>D-glyceraldehyde 3-phosphate = dihydroxyacetone phosphate</text>
        <dbReference type="Rhea" id="RHEA:18585"/>
        <dbReference type="ChEBI" id="CHEBI:57642"/>
        <dbReference type="ChEBI" id="CHEBI:59776"/>
        <dbReference type="EC" id="5.3.1.1"/>
    </reaction>
</comment>
<comment type="pathway">
    <text evidence="7 8">Carbohydrate biosynthesis; gluconeogenesis.</text>
</comment>
<dbReference type="InterPro" id="IPR000652">
    <property type="entry name" value="Triosephosphate_isomerase"/>
</dbReference>
<reference evidence="10" key="1">
    <citation type="submission" date="2017-09" db="EMBL/GenBank/DDBJ databases">
        <authorList>
            <person name="Regsiter A."/>
            <person name="William W."/>
        </authorList>
    </citation>
    <scope>NUCLEOTIDE SEQUENCE [LARGE SCALE GENOMIC DNA]</scope>
    <source>
        <strain evidence="10">500-1</strain>
    </source>
</reference>
<dbReference type="InterPro" id="IPR035990">
    <property type="entry name" value="TIM_sf"/>
</dbReference>
<accession>A0A2C8F4L8</accession>
<dbReference type="Proteomes" id="UP000219215">
    <property type="component" value="Chromosome DPRO"/>
</dbReference>
<evidence type="ECO:0000256" key="7">
    <source>
        <dbReference type="HAMAP-Rule" id="MF_00147"/>
    </source>
</evidence>
<dbReference type="InterPro" id="IPR020861">
    <property type="entry name" value="Triosephosphate_isomerase_AS"/>
</dbReference>
<evidence type="ECO:0000256" key="6">
    <source>
        <dbReference type="ARBA" id="ARBA00023235"/>
    </source>
</evidence>
<feature type="binding site" evidence="7">
    <location>
        <begin position="236"/>
        <end position="237"/>
    </location>
    <ligand>
        <name>substrate</name>
    </ligand>
</feature>
<dbReference type="FunFam" id="3.20.20.70:FF:000016">
    <property type="entry name" value="Triosephosphate isomerase"/>
    <property type="match status" value="1"/>
</dbReference>
<comment type="subcellular location">
    <subcellularLocation>
        <location evidence="7 8">Cytoplasm</location>
    </subcellularLocation>
</comment>
<feature type="binding site" evidence="7">
    <location>
        <begin position="8"/>
        <end position="10"/>
    </location>
    <ligand>
        <name>substrate</name>
    </ligand>
</feature>
<comment type="pathway">
    <text evidence="1 7 8">Carbohydrate degradation; glycolysis; D-glyceraldehyde 3-phosphate from glycerone phosphate: step 1/1.</text>
</comment>
<dbReference type="Pfam" id="PF00121">
    <property type="entry name" value="TIM"/>
    <property type="match status" value="1"/>
</dbReference>
<organism evidence="9 10">
    <name type="scientific">Pseudodesulfovibrio profundus</name>
    <dbReference type="NCBI Taxonomy" id="57320"/>
    <lineage>
        <taxon>Bacteria</taxon>
        <taxon>Pseudomonadati</taxon>
        <taxon>Thermodesulfobacteriota</taxon>
        <taxon>Desulfovibrionia</taxon>
        <taxon>Desulfovibrionales</taxon>
        <taxon>Desulfovibrionaceae</taxon>
    </lineage>
</organism>
<evidence type="ECO:0000256" key="5">
    <source>
        <dbReference type="ARBA" id="ARBA00023152"/>
    </source>
</evidence>
<dbReference type="EC" id="5.3.1.1" evidence="7 8"/>
<evidence type="ECO:0000256" key="1">
    <source>
        <dbReference type="ARBA" id="ARBA00004680"/>
    </source>
</evidence>
<dbReference type="AlphaFoldDB" id="A0A2C8F4L8"/>
<proteinExistence type="inferred from homology"/>
<dbReference type="NCBIfam" id="TIGR00419">
    <property type="entry name" value="tim"/>
    <property type="match status" value="1"/>
</dbReference>
<dbReference type="GO" id="GO:0006096">
    <property type="term" value="P:glycolytic process"/>
    <property type="evidence" value="ECO:0007669"/>
    <property type="project" value="UniProtKB-UniRule"/>
</dbReference>
<feature type="binding site" evidence="7">
    <location>
        <position position="215"/>
    </location>
    <ligand>
        <name>substrate</name>
    </ligand>
</feature>
<dbReference type="EMBL" id="LT907975">
    <property type="protein sequence ID" value="SOB57313.1"/>
    <property type="molecule type" value="Genomic_DNA"/>
</dbReference>
<dbReference type="HAMAP" id="MF_00147_B">
    <property type="entry name" value="TIM_B"/>
    <property type="match status" value="1"/>
</dbReference>
<comment type="similarity">
    <text evidence="2 7 8">Belongs to the triosephosphate isomerase family.</text>
</comment>
<dbReference type="UniPathway" id="UPA00138"/>
<dbReference type="SUPFAM" id="SSF51351">
    <property type="entry name" value="Triosephosphate isomerase (TIM)"/>
    <property type="match status" value="1"/>
</dbReference>
<evidence type="ECO:0000256" key="3">
    <source>
        <dbReference type="ARBA" id="ARBA00022432"/>
    </source>
</evidence>
<evidence type="ECO:0000256" key="8">
    <source>
        <dbReference type="RuleBase" id="RU363013"/>
    </source>
</evidence>
<protein>
    <recommendedName>
        <fullName evidence="7 8">Triosephosphate isomerase</fullName>
        <shortName evidence="7">TIM</shortName>
        <shortName evidence="7">TPI</shortName>
        <ecNumber evidence="7 8">5.3.1.1</ecNumber>
    </recommendedName>
    <alternativeName>
        <fullName evidence="7">Triose-phosphate isomerase</fullName>
    </alternativeName>
</protein>
<feature type="active site" description="Electrophile" evidence="7">
    <location>
        <position position="97"/>
    </location>
</feature>
<dbReference type="PANTHER" id="PTHR21139">
    <property type="entry name" value="TRIOSEPHOSPHATE ISOMERASE"/>
    <property type="match status" value="1"/>
</dbReference>
<evidence type="ECO:0000313" key="9">
    <source>
        <dbReference type="EMBL" id="SOB57313.1"/>
    </source>
</evidence>
<dbReference type="CDD" id="cd00311">
    <property type="entry name" value="TIM"/>
    <property type="match status" value="1"/>
</dbReference>
<keyword evidence="4 7" id="KW-0963">Cytoplasm</keyword>
<dbReference type="GO" id="GO:0046166">
    <property type="term" value="P:glyceraldehyde-3-phosphate biosynthetic process"/>
    <property type="evidence" value="ECO:0007669"/>
    <property type="project" value="TreeGrafter"/>
</dbReference>
<dbReference type="KEGG" id="pprf:DPRO_0433"/>
<sequence length="252" mass="27315">MKKLMAANWKMFKTRDEAVTTARKLVELVSGKLPDDREVLVFPPSTCLHGVAEVFESAEGFSAGGQNFYPASEGAFTGELSPEMLKDSGAKYGLTGHSERRHILRETDDFVGDKTTFGLKKGLRIVLCVGETLDERKGNKVEEALERQMRQGLKDVPTETAPEDISIAYEPVWAIGTGEVAGPKEIEEAHAFVRKTLISYFGEKASDIRILYGGSVKPANCGEIIALDNVDGVLVGGASLDGESFSEIVLAD</sequence>
<feature type="binding site" evidence="7">
    <location>
        <position position="176"/>
    </location>
    <ligand>
        <name>substrate</name>
    </ligand>
</feature>
<name>A0A2C8F4L8_9BACT</name>
<gene>
    <name evidence="7 9" type="primary">tpiA</name>
    <name evidence="9" type="ORF">DPRO_0433</name>
</gene>
<dbReference type="PANTHER" id="PTHR21139:SF42">
    <property type="entry name" value="TRIOSEPHOSPHATE ISOMERASE"/>
    <property type="match status" value="1"/>
</dbReference>
<dbReference type="Gene3D" id="3.20.20.70">
    <property type="entry name" value="Aldolase class I"/>
    <property type="match status" value="1"/>
</dbReference>
<keyword evidence="10" id="KW-1185">Reference proteome</keyword>
<dbReference type="GO" id="GO:0004807">
    <property type="term" value="F:triose-phosphate isomerase activity"/>
    <property type="evidence" value="ECO:0007669"/>
    <property type="project" value="UniProtKB-UniRule"/>
</dbReference>